<proteinExistence type="predicted"/>
<reference evidence="3" key="1">
    <citation type="submission" date="2017-09" db="EMBL/GenBank/DDBJ databases">
        <title>Depth-based differentiation of microbial function through sediment-hosted aquifers and enrichment of novel symbionts in the deep terrestrial subsurface.</title>
        <authorList>
            <person name="Probst A.J."/>
            <person name="Ladd B."/>
            <person name="Jarett J.K."/>
            <person name="Geller-Mcgrath D.E."/>
            <person name="Sieber C.M.K."/>
            <person name="Emerson J.B."/>
            <person name="Anantharaman K."/>
            <person name="Thomas B.C."/>
            <person name="Malmstrom R."/>
            <person name="Stieglmeier M."/>
            <person name="Klingl A."/>
            <person name="Woyke T."/>
            <person name="Ryan C.M."/>
            <person name="Banfield J.F."/>
        </authorList>
    </citation>
    <scope>NUCLEOTIDE SEQUENCE [LARGE SCALE GENOMIC DNA]</scope>
</reference>
<feature type="transmembrane region" description="Helical" evidence="1">
    <location>
        <begin position="27"/>
        <end position="46"/>
    </location>
</feature>
<dbReference type="EMBL" id="PFBA01000012">
    <property type="protein sequence ID" value="PIT92699.1"/>
    <property type="molecule type" value="Genomic_DNA"/>
</dbReference>
<dbReference type="AlphaFoldDB" id="A0A2M6WIV3"/>
<evidence type="ECO:0000256" key="1">
    <source>
        <dbReference type="SAM" id="Phobius"/>
    </source>
</evidence>
<keyword evidence="1" id="KW-0472">Membrane</keyword>
<gene>
    <name evidence="2" type="ORF">COU08_00865</name>
</gene>
<evidence type="ECO:0000313" key="3">
    <source>
        <dbReference type="Proteomes" id="UP000228635"/>
    </source>
</evidence>
<comment type="caution">
    <text evidence="2">The sequence shown here is derived from an EMBL/GenBank/DDBJ whole genome shotgun (WGS) entry which is preliminary data.</text>
</comment>
<name>A0A2M6WIV3_9BACT</name>
<accession>A0A2M6WIV3</accession>
<protein>
    <recommendedName>
        <fullName evidence="4">Polymerase nucleotidyl transferase domain-containing protein</fullName>
    </recommendedName>
</protein>
<organism evidence="2 3">
    <name type="scientific">Candidatus Harrisonbacteria bacterium CG10_big_fil_rev_8_21_14_0_10_42_17</name>
    <dbReference type="NCBI Taxonomy" id="1974584"/>
    <lineage>
        <taxon>Bacteria</taxon>
        <taxon>Candidatus Harrisoniibacteriota</taxon>
    </lineage>
</organism>
<sequence length="230" mass="27105">MYSDVILQRRLQVLYDKKWKRLLARSWVFRLIPFVDFSFAAGSMALGNVHAQSDFDIIIGARSGRIFTVRFFSLLFFGLLGWRRTPNDSSDKFCLNHFITQASYELSPPHSLYWQDLYLNLVPLYGTPRFLNSFSNANASWVGISPFYEHDLRYRHTGNGIFSSVFAFILRGRLGDFFENVIQRVQVRHLERHFRLHPPGYQPRICYTNLEIEDHRDTLGIKRYNEARIL</sequence>
<evidence type="ECO:0000313" key="2">
    <source>
        <dbReference type="EMBL" id="PIT92699.1"/>
    </source>
</evidence>
<evidence type="ECO:0008006" key="4">
    <source>
        <dbReference type="Google" id="ProtNLM"/>
    </source>
</evidence>
<feature type="transmembrane region" description="Helical" evidence="1">
    <location>
        <begin position="66"/>
        <end position="82"/>
    </location>
</feature>
<keyword evidence="1" id="KW-1133">Transmembrane helix</keyword>
<keyword evidence="1" id="KW-0812">Transmembrane</keyword>
<dbReference type="Proteomes" id="UP000228635">
    <property type="component" value="Unassembled WGS sequence"/>
</dbReference>